<comment type="caution">
    <text evidence="2">The sequence shown here is derived from an EMBL/GenBank/DDBJ whole genome shotgun (WGS) entry which is preliminary data.</text>
</comment>
<dbReference type="Proteomes" id="UP000193689">
    <property type="component" value="Unassembled WGS sequence"/>
</dbReference>
<dbReference type="RefSeq" id="XP_040717771.1">
    <property type="nucleotide sequence ID" value="XM_040853718.1"/>
</dbReference>
<feature type="region of interest" description="Disordered" evidence="1">
    <location>
        <begin position="39"/>
        <end position="88"/>
    </location>
</feature>
<name>A0A1Y2E6T3_9PEZI</name>
<dbReference type="InParanoid" id="A0A1Y2E6T3"/>
<keyword evidence="3" id="KW-1185">Reference proteome</keyword>
<dbReference type="EMBL" id="MCFJ01000004">
    <property type="protein sequence ID" value="ORY67147.1"/>
    <property type="molecule type" value="Genomic_DNA"/>
</dbReference>
<evidence type="ECO:0000313" key="2">
    <source>
        <dbReference type="EMBL" id="ORY67147.1"/>
    </source>
</evidence>
<evidence type="ECO:0008006" key="4">
    <source>
        <dbReference type="Google" id="ProtNLM"/>
    </source>
</evidence>
<sequence>MEGVPSINWDKFAKANKYNSPTVAKNRFYNIKKRLGIMRGGKADGSSSTCKAAKVTKPQSTRGRLPKTSQAKKGNEVEDEDEADDDESELYDFSLSYKKKKQQKQEFEDDEDAEAQLLLEACAA</sequence>
<proteinExistence type="predicted"/>
<gene>
    <name evidence="2" type="ORF">BCR38DRAFT_152108</name>
</gene>
<evidence type="ECO:0000313" key="3">
    <source>
        <dbReference type="Proteomes" id="UP000193689"/>
    </source>
</evidence>
<organism evidence="2 3">
    <name type="scientific">Pseudomassariella vexata</name>
    <dbReference type="NCBI Taxonomy" id="1141098"/>
    <lineage>
        <taxon>Eukaryota</taxon>
        <taxon>Fungi</taxon>
        <taxon>Dikarya</taxon>
        <taxon>Ascomycota</taxon>
        <taxon>Pezizomycotina</taxon>
        <taxon>Sordariomycetes</taxon>
        <taxon>Xylariomycetidae</taxon>
        <taxon>Amphisphaeriales</taxon>
        <taxon>Pseudomassariaceae</taxon>
        <taxon>Pseudomassariella</taxon>
    </lineage>
</organism>
<reference evidence="2 3" key="1">
    <citation type="submission" date="2016-07" db="EMBL/GenBank/DDBJ databases">
        <title>Pervasive Adenine N6-methylation of Active Genes in Fungi.</title>
        <authorList>
            <consortium name="DOE Joint Genome Institute"/>
            <person name="Mondo S.J."/>
            <person name="Dannebaum R.O."/>
            <person name="Kuo R.C."/>
            <person name="Labutti K."/>
            <person name="Haridas S."/>
            <person name="Kuo A."/>
            <person name="Salamov A."/>
            <person name="Ahrendt S.R."/>
            <person name="Lipzen A."/>
            <person name="Sullivan W."/>
            <person name="Andreopoulos W.B."/>
            <person name="Clum A."/>
            <person name="Lindquist E."/>
            <person name="Daum C."/>
            <person name="Ramamoorthy G.K."/>
            <person name="Gryganskyi A."/>
            <person name="Culley D."/>
            <person name="Magnuson J.K."/>
            <person name="James T.Y."/>
            <person name="O'Malley M.A."/>
            <person name="Stajich J.E."/>
            <person name="Spatafora J.W."/>
            <person name="Visel A."/>
            <person name="Grigoriev I.V."/>
        </authorList>
    </citation>
    <scope>NUCLEOTIDE SEQUENCE [LARGE SCALE GENOMIC DNA]</scope>
    <source>
        <strain evidence="2 3">CBS 129021</strain>
    </source>
</reference>
<dbReference type="GeneID" id="63769930"/>
<feature type="compositionally biased region" description="Polar residues" evidence="1">
    <location>
        <begin position="57"/>
        <end position="72"/>
    </location>
</feature>
<dbReference type="AlphaFoldDB" id="A0A1Y2E6T3"/>
<feature type="compositionally biased region" description="Acidic residues" evidence="1">
    <location>
        <begin position="77"/>
        <end position="88"/>
    </location>
</feature>
<evidence type="ECO:0000256" key="1">
    <source>
        <dbReference type="SAM" id="MobiDB-lite"/>
    </source>
</evidence>
<protein>
    <recommendedName>
        <fullName evidence="4">Myb-like domain-containing protein</fullName>
    </recommendedName>
</protein>
<accession>A0A1Y2E6T3</accession>